<evidence type="ECO:0000313" key="3">
    <source>
        <dbReference type="EMBL" id="MDO7252832.1"/>
    </source>
</evidence>
<protein>
    <submittedName>
        <fullName evidence="4">Motility associated factor glycosyltransferase family protein</fullName>
    </submittedName>
</protein>
<evidence type="ECO:0000313" key="5">
    <source>
        <dbReference type="Proteomes" id="UP001177258"/>
    </source>
</evidence>
<evidence type="ECO:0000256" key="1">
    <source>
        <dbReference type="SAM" id="Coils"/>
    </source>
</evidence>
<keyword evidence="6" id="KW-1185">Reference proteome</keyword>
<reference evidence="4 6" key="1">
    <citation type="submission" date="2023-07" db="EMBL/GenBank/DDBJ databases">
        <title>Unpublished Manusciprt.</title>
        <authorList>
            <person name="Aydin F."/>
            <person name="Tarhane S."/>
            <person name="Saticioglu I.B."/>
            <person name="Karakaya E."/>
            <person name="Abay S."/>
            <person name="Guran O."/>
            <person name="Bozkurt E."/>
            <person name="Uzum N."/>
            <person name="Olgun K."/>
            <person name="Jablonski D."/>
        </authorList>
    </citation>
    <scope>NUCLEOTIDE SEQUENCE</scope>
    <source>
        <strain evidence="6">faydin-H75</strain>
        <strain evidence="4">Faydin-H76</strain>
    </source>
</reference>
<evidence type="ECO:0000259" key="2">
    <source>
        <dbReference type="Pfam" id="PF01973"/>
    </source>
</evidence>
<dbReference type="PANTHER" id="PTHR41786">
    <property type="entry name" value="MOTILITY ACCESSORY FACTOR MAF"/>
    <property type="match status" value="1"/>
</dbReference>
<dbReference type="AlphaFoldDB" id="A0AA90PJY3"/>
<evidence type="ECO:0000313" key="6">
    <source>
        <dbReference type="Proteomes" id="UP001240777"/>
    </source>
</evidence>
<evidence type="ECO:0000313" key="4">
    <source>
        <dbReference type="EMBL" id="MDP2538875.1"/>
    </source>
</evidence>
<dbReference type="PANTHER" id="PTHR41786:SF1">
    <property type="entry name" value="6-HYDROXYMETHYLPTERIN DIPHOSPHOKINASE MPTE-LIKE DOMAIN-CONTAINING PROTEIN"/>
    <property type="match status" value="1"/>
</dbReference>
<sequence>MQNIYEKNFNALKIKDPLLAISLANIKPNEKFDVFMDKDPANFNIIHKSSNTPLFIGKPLEETMQKVADFSAYVHYPYLYFYGLGNGIFYRLLLGNSQLKRIVVIEPEIEILFIVFNLVDFEQEILSDRVIFLYSKLCTYHLINSLFEMDKKSKIYSKVYDLHIFNPYYEVYQDEILKLNQFFIKAIEHGVISIGNDTRDAITGIKQHIQNLPDALSSPTLINLVGNLKNRDTAIIVSTGPSLSKQLETLKIIAPFVTIFCIDASFPILHKNGIKPDVVLSLERVEATARFYYDTPEEAQEGVVFAITSIVHKRLKESITKGIKQFSFRPFGYTNLFGFHEYGYLGIGMSAANMAYELVVHSRFKRCIIIGQDLAFGDDGSSHAQNALYGSDEIKPKPENEKLFTEKYGGGGEVETTQVWKLFLEFFEKDIAQTPYRLEIINATEGGARIHGTTEMSFQEAIKMVDTTSPKPSIKLTYPEQNVIEKNIQIAREKCEDIISYGSKQKNRVEKLFLKVAKYTEELEKLNEQNNLEKINFKKLSKLLDEIDEIKKLFDEKKFNDYFVDAIQSYIFHQELDIAKLLVKNVKDELQTQAKQIEWIYLHKYWLFSLAGGMDCVIEIVKEGMMDWKK</sequence>
<keyword evidence="1" id="KW-0175">Coiled coil</keyword>
<dbReference type="EMBL" id="JAUPEV010000003">
    <property type="protein sequence ID" value="MDO7252832.1"/>
    <property type="molecule type" value="Genomic_DNA"/>
</dbReference>
<dbReference type="InterPro" id="IPR002826">
    <property type="entry name" value="MptE-like"/>
</dbReference>
<dbReference type="Pfam" id="PF01973">
    <property type="entry name" value="MptE-like"/>
    <property type="match status" value="1"/>
</dbReference>
<feature type="domain" description="6-hydroxymethylpterin diphosphokinase MptE-like" evidence="2">
    <location>
        <begin position="206"/>
        <end position="378"/>
    </location>
</feature>
<name>A0AA90PJY3_9HELI</name>
<accession>A0AA90PJY3</accession>
<feature type="coiled-coil region" evidence="1">
    <location>
        <begin position="509"/>
        <end position="543"/>
    </location>
</feature>
<dbReference type="Proteomes" id="UP001240777">
    <property type="component" value="Unassembled WGS sequence"/>
</dbReference>
<reference evidence="3 5" key="3">
    <citation type="journal article" date="2024" name="Syst. Appl. Microbiol.">
        <title>Helicobacter cappadocius sp. nov., from lizards: The first psychrotrophic Helicobacter species.</title>
        <authorList>
            <person name="Aydin F."/>
            <person name="Tarhane S."/>
            <person name="Karakaya E."/>
            <person name="Abay S."/>
            <person name="Kayman T."/>
            <person name="Guran O."/>
            <person name="Bozkurt E."/>
            <person name="Uzum N."/>
            <person name="Avci A."/>
            <person name="Olgun K."/>
            <person name="Jablonski D."/>
            <person name="Guran C."/>
            <person name="Burcin Saticioglu I."/>
        </authorList>
    </citation>
    <scope>NUCLEOTIDE SEQUENCE [LARGE SCALE GENOMIC DNA]</scope>
    <source>
        <strain evidence="3">Faydin-H75</strain>
        <strain evidence="5">faydin-H76</strain>
    </source>
</reference>
<reference evidence="3" key="2">
    <citation type="submission" date="2023-07" db="EMBL/GenBank/DDBJ databases">
        <authorList>
            <person name="Aydin F."/>
            <person name="Tarhane S."/>
            <person name="Saticioglu I.B."/>
            <person name="Karakaya E."/>
            <person name="Abay S."/>
            <person name="Guran O."/>
            <person name="Bozkurt E."/>
            <person name="Uzum N."/>
            <person name="Olgun K."/>
            <person name="Jablonski D."/>
        </authorList>
    </citation>
    <scope>NUCLEOTIDE SEQUENCE</scope>
    <source>
        <strain evidence="3">Faydin-H75</strain>
    </source>
</reference>
<dbReference type="EMBL" id="JAUYZK010000004">
    <property type="protein sequence ID" value="MDP2538875.1"/>
    <property type="molecule type" value="Genomic_DNA"/>
</dbReference>
<proteinExistence type="predicted"/>
<comment type="caution">
    <text evidence="4">The sequence shown here is derived from an EMBL/GenBank/DDBJ whole genome shotgun (WGS) entry which is preliminary data.</text>
</comment>
<dbReference type="RefSeq" id="WP_305516677.1">
    <property type="nucleotide sequence ID" value="NZ_JAUPEV010000003.1"/>
</dbReference>
<gene>
    <name evidence="3" type="ORF">Q5I04_02750</name>
    <name evidence="4" type="ORF">Q5I06_03680</name>
</gene>
<dbReference type="Proteomes" id="UP001177258">
    <property type="component" value="Unassembled WGS sequence"/>
</dbReference>
<organism evidence="4 5">
    <name type="scientific">Helicobacter cappadocius</name>
    <dbReference type="NCBI Taxonomy" id="3063998"/>
    <lineage>
        <taxon>Bacteria</taxon>
        <taxon>Pseudomonadati</taxon>
        <taxon>Campylobacterota</taxon>
        <taxon>Epsilonproteobacteria</taxon>
        <taxon>Campylobacterales</taxon>
        <taxon>Helicobacteraceae</taxon>
        <taxon>Helicobacter</taxon>
    </lineage>
</organism>